<dbReference type="GO" id="GO:0008270">
    <property type="term" value="F:zinc ion binding"/>
    <property type="evidence" value="ECO:0007669"/>
    <property type="project" value="InterPro"/>
</dbReference>
<dbReference type="SMART" id="SM00066">
    <property type="entry name" value="GAL4"/>
    <property type="match status" value="1"/>
</dbReference>
<evidence type="ECO:0000256" key="1">
    <source>
        <dbReference type="ARBA" id="ARBA00022723"/>
    </source>
</evidence>
<dbReference type="InterPro" id="IPR036864">
    <property type="entry name" value="Zn2-C6_fun-type_DNA-bd_sf"/>
</dbReference>
<dbReference type="PROSITE" id="PS50048">
    <property type="entry name" value="ZN2_CY6_FUNGAL_2"/>
    <property type="match status" value="1"/>
</dbReference>
<dbReference type="PROSITE" id="PS00463">
    <property type="entry name" value="ZN2_CY6_FUNGAL_1"/>
    <property type="match status" value="1"/>
</dbReference>
<protein>
    <recommendedName>
        <fullName evidence="4">Zn(2)-C6 fungal-type domain-containing protein</fullName>
    </recommendedName>
</protein>
<dbReference type="PANTHER" id="PTHR43157">
    <property type="entry name" value="PHOSPHATIDYLINOSITOL-GLYCAN BIOSYNTHESIS CLASS F PROTEIN-RELATED"/>
    <property type="match status" value="1"/>
</dbReference>
<dbReference type="Pfam" id="PF00106">
    <property type="entry name" value="adh_short"/>
    <property type="match status" value="1"/>
</dbReference>
<dbReference type="PRINTS" id="PR00081">
    <property type="entry name" value="GDHRDH"/>
</dbReference>
<dbReference type="CDD" id="cd12148">
    <property type="entry name" value="fungal_TF_MHR"/>
    <property type="match status" value="1"/>
</dbReference>
<dbReference type="SMART" id="SM00906">
    <property type="entry name" value="Fungal_trans"/>
    <property type="match status" value="1"/>
</dbReference>
<dbReference type="EMBL" id="JAAFOW010002960">
    <property type="protein sequence ID" value="KAF5255824.1"/>
    <property type="molecule type" value="Genomic_DNA"/>
</dbReference>
<dbReference type="Gene3D" id="4.10.240.10">
    <property type="entry name" value="Zn(2)-C6 fungal-type DNA-binding domain"/>
    <property type="match status" value="1"/>
</dbReference>
<keyword evidence="2" id="KW-0560">Oxidoreductase</keyword>
<organism evidence="5 6">
    <name type="scientific">Fusarium oxysporum</name>
    <name type="common">Fusarium vascular wilt</name>
    <dbReference type="NCBI Taxonomy" id="5507"/>
    <lineage>
        <taxon>Eukaryota</taxon>
        <taxon>Fungi</taxon>
        <taxon>Dikarya</taxon>
        <taxon>Ascomycota</taxon>
        <taxon>Pezizomycotina</taxon>
        <taxon>Sordariomycetes</taxon>
        <taxon>Hypocreomycetidae</taxon>
        <taxon>Hypocreales</taxon>
        <taxon>Nectriaceae</taxon>
        <taxon>Fusarium</taxon>
        <taxon>Fusarium oxysporum species complex</taxon>
    </lineage>
</organism>
<sequence>MANRSEQACKACKKQKRRCDKALPECSLCKRTQRLCEYGIAADFQPSAGDWIMMQARLTELENRLANSPRAAEQHILSPISGPSSGSVLEQGSTSGATFCDSIDTHSIGSNSVNSSSQSIGFTPAYSTVEYPGPTSVTHFPASMFLDVDCYIWSHARLPVPSGVIPAPVLALLSQGNVVLDVSQNYFATVHTWFPMISKKRMDMGLPVQNAGPDLAMLFLGMKLVTTPAVDITDSALYDTAKSSLASLESNGVISLLCLQAMILVALYEYSHAIYPAAWMTVGSCARYSDVLGITPGDYSPLGQVTTWTEAEERRRVWWSIYILDKLMSLGSRKRCLLPDIHPQCKLPVDDDVWDRGEVNLAVSHSTSISYQLQQSPFARLCQASIYLGRAISSARDNLAMTSSRIEQIMSLAGELSDFGAIVDNETTTLSPEKSAILLAPRCIARSALFVALDRFTCPEKISAEPGYVDSPGDKTQNEIELQRQSMHIIEQASEQLHTLGMELLPAFRTDGISSLSKVSPFMLDSIYASAATFHWLLGEGGNEIYRTAAADLDMFLDTMSSMWRLGSTYREMLAVHDVTARSPSQKRAGAECGVRSAAAEAASPQVALSVRRDSPQCGRILNYYFLWQLQIAKLSIMSVRRSTIIPNKPTLTEKNLPDQAGKVFLITGASGGLGKELASILYQRNGKIYMAARSRSKTDEVMRDIKAAHPNSTGSMIFLPLVLDDLTTIKASAQEFLAQESRLDVLYNNAGVMVPPQGSKTVQGYELQIGVNNLAPFLFTHFLHPILAATAQIAPKNSVRIIWVSSSAADGAPTPAIDFTNMDYHNEEGIWPKYSRSKAGNVLHAVEYARRTAGEGIISIALNPGNFVTNLQQNMPRMQLAIFKLIAHAPKNGAYTQLFASHSPTITEKENGCWVSPFGKVEPCRKDLLDDDLGKKYWEWTEEQVNKYK</sequence>
<dbReference type="InterPro" id="IPR001138">
    <property type="entry name" value="Zn2Cys6_DnaBD"/>
</dbReference>
<keyword evidence="1" id="KW-0479">Metal-binding</keyword>
<feature type="domain" description="Zn(2)-C6 fungal-type" evidence="4">
    <location>
        <begin position="8"/>
        <end position="38"/>
    </location>
</feature>
<dbReference type="InterPro" id="IPR002347">
    <property type="entry name" value="SDR_fam"/>
</dbReference>
<evidence type="ECO:0000313" key="6">
    <source>
        <dbReference type="Proteomes" id="UP000558688"/>
    </source>
</evidence>
<reference evidence="5" key="1">
    <citation type="submission" date="2020-02" db="EMBL/GenBank/DDBJ databases">
        <title>Identification and distribution of gene clusters putatively required for synthesis of sphingolipid metabolism inhibitors in phylogenetically diverse species of the filamentous fungus Fusarium.</title>
        <authorList>
            <person name="Kim H.-S."/>
            <person name="Busman M."/>
            <person name="Brown D.W."/>
            <person name="Divon H."/>
            <person name="Uhlig S."/>
            <person name="Proctor R.H."/>
        </authorList>
    </citation>
    <scope>NUCLEOTIDE SEQUENCE [LARGE SCALE GENOMIC DNA]</scope>
    <source>
        <strain evidence="5">NRRL 39464</strain>
    </source>
</reference>
<comment type="caution">
    <text evidence="5">The sequence shown here is derived from an EMBL/GenBank/DDBJ whole genome shotgun (WGS) entry which is preliminary data.</text>
</comment>
<keyword evidence="3" id="KW-0539">Nucleus</keyword>
<dbReference type="SUPFAM" id="SSF57701">
    <property type="entry name" value="Zn2/Cys6 DNA-binding domain"/>
    <property type="match status" value="1"/>
</dbReference>
<evidence type="ECO:0000259" key="4">
    <source>
        <dbReference type="PROSITE" id="PS50048"/>
    </source>
</evidence>
<dbReference type="InterPro" id="IPR007219">
    <property type="entry name" value="XnlR_reg_dom"/>
</dbReference>
<dbReference type="GO" id="GO:0016491">
    <property type="term" value="F:oxidoreductase activity"/>
    <property type="evidence" value="ECO:0007669"/>
    <property type="project" value="UniProtKB-KW"/>
</dbReference>
<dbReference type="Pfam" id="PF00172">
    <property type="entry name" value="Zn_clus"/>
    <property type="match status" value="1"/>
</dbReference>
<proteinExistence type="predicted"/>
<name>A0A8H4ZZX4_FUSOX</name>
<dbReference type="GO" id="GO:0000981">
    <property type="term" value="F:DNA-binding transcription factor activity, RNA polymerase II-specific"/>
    <property type="evidence" value="ECO:0007669"/>
    <property type="project" value="InterPro"/>
</dbReference>
<evidence type="ECO:0000313" key="5">
    <source>
        <dbReference type="EMBL" id="KAF5255824.1"/>
    </source>
</evidence>
<dbReference type="Proteomes" id="UP000558688">
    <property type="component" value="Unassembled WGS sequence"/>
</dbReference>
<evidence type="ECO:0000256" key="3">
    <source>
        <dbReference type="ARBA" id="ARBA00023242"/>
    </source>
</evidence>
<evidence type="ECO:0000256" key="2">
    <source>
        <dbReference type="ARBA" id="ARBA00023002"/>
    </source>
</evidence>
<dbReference type="AlphaFoldDB" id="A0A8H4ZZX4"/>
<dbReference type="Pfam" id="PF04082">
    <property type="entry name" value="Fungal_trans"/>
    <property type="match status" value="1"/>
</dbReference>
<accession>A0A8H4ZZX4</accession>
<dbReference type="InterPro" id="IPR036291">
    <property type="entry name" value="NAD(P)-bd_dom_sf"/>
</dbReference>
<dbReference type="SUPFAM" id="SSF51735">
    <property type="entry name" value="NAD(P)-binding Rossmann-fold domains"/>
    <property type="match status" value="1"/>
</dbReference>
<dbReference type="Gene3D" id="3.40.50.720">
    <property type="entry name" value="NAD(P)-binding Rossmann-like Domain"/>
    <property type="match status" value="1"/>
</dbReference>
<gene>
    <name evidence="5" type="ORF">FOXYS1_13737</name>
</gene>
<dbReference type="PANTHER" id="PTHR43157:SF73">
    <property type="entry name" value="WW DOMAIN-CONTAINING OXIDOREDUCTASE-LIKE PROTEIN"/>
    <property type="match status" value="1"/>
</dbReference>
<dbReference type="GO" id="GO:0003677">
    <property type="term" value="F:DNA binding"/>
    <property type="evidence" value="ECO:0007669"/>
    <property type="project" value="InterPro"/>
</dbReference>
<dbReference type="GO" id="GO:0006351">
    <property type="term" value="P:DNA-templated transcription"/>
    <property type="evidence" value="ECO:0007669"/>
    <property type="project" value="InterPro"/>
</dbReference>
<dbReference type="CDD" id="cd00067">
    <property type="entry name" value="GAL4"/>
    <property type="match status" value="1"/>
</dbReference>